<dbReference type="PANTHER" id="PTHR22916:SF3">
    <property type="entry name" value="UDP-GLCNAC:BETAGAL BETA-1,3-N-ACETYLGLUCOSAMINYLTRANSFERASE-LIKE PROTEIN 1"/>
    <property type="match status" value="1"/>
</dbReference>
<evidence type="ECO:0000313" key="2">
    <source>
        <dbReference type="EMBL" id="EGA95203.1"/>
    </source>
</evidence>
<feature type="domain" description="Glycosyltransferase 2-like" evidence="1">
    <location>
        <begin position="17"/>
        <end position="199"/>
    </location>
</feature>
<dbReference type="STRING" id="1512.GCA_900049235_01015"/>
<keyword evidence="3" id="KW-1185">Reference proteome</keyword>
<dbReference type="SUPFAM" id="SSF53448">
    <property type="entry name" value="Nucleotide-diphospho-sugar transferases"/>
    <property type="match status" value="1"/>
</dbReference>
<dbReference type="GO" id="GO:0016758">
    <property type="term" value="F:hexosyltransferase activity"/>
    <property type="evidence" value="ECO:0007669"/>
    <property type="project" value="UniProtKB-ARBA"/>
</dbReference>
<organism evidence="2 3">
    <name type="scientific">Clostridium symbiosum (strain WAL-14163)</name>
    <dbReference type="NCBI Taxonomy" id="742740"/>
    <lineage>
        <taxon>Bacteria</taxon>
        <taxon>Bacillati</taxon>
        <taxon>Bacillota</taxon>
        <taxon>Clostridia</taxon>
        <taxon>Lachnospirales</taxon>
        <taxon>Lachnospiraceae</taxon>
        <taxon>Otoolea</taxon>
    </lineage>
</organism>
<evidence type="ECO:0000313" key="3">
    <source>
        <dbReference type="Proteomes" id="UP000002970"/>
    </source>
</evidence>
<dbReference type="AlphaFoldDB" id="E7GJ34"/>
<dbReference type="Pfam" id="PF00535">
    <property type="entry name" value="Glycos_transf_2"/>
    <property type="match status" value="1"/>
</dbReference>
<proteinExistence type="predicted"/>
<dbReference type="EMBL" id="ADLQ01000023">
    <property type="protein sequence ID" value="EGA95203.1"/>
    <property type="molecule type" value="Genomic_DNA"/>
</dbReference>
<gene>
    <name evidence="2" type="ORF">HMPREF9474_00927</name>
</gene>
<dbReference type="HOGENOM" id="CLU_025996_25_1_9"/>
<dbReference type="eggNOG" id="COG0463">
    <property type="taxonomic scope" value="Bacteria"/>
</dbReference>
<accession>E7GJ34</accession>
<dbReference type="InterPro" id="IPR029044">
    <property type="entry name" value="Nucleotide-diphossugar_trans"/>
</dbReference>
<sequence>MVIKCSSISMGENMLVSVIVPIYNVSLELLHRCIESVRHQAENDVEIIIIDDGSDQNNSDLYRKICNEYCDTHYYRQTNSGPSVARNVGVEKAQGEYILFLDSDDYITDKCFEQATGIINTYRPDIVIGYTYRDLSDEGKIKHTAVDESPEKLVLDDEKEMAVLLNHMLGYEEAKYVYKNGYIGEGPCCRFFRRELFDNSLFDVIPRWSEDTLWNIELLRKCHTAVICKSRWYIYAVRKGSTVQGYRNNCYEEFMYITEKVSSVGHSIWNGNIDKGVACSVWRAIFILSRGYVFNSKNTESFGRRYQILKRAIKSTQFQNAIRLIDFHFETRRTRRIMKEILKFTMKTRLYLFTYMGIKLYVGKMS</sequence>
<protein>
    <recommendedName>
        <fullName evidence="1">Glycosyltransferase 2-like domain-containing protein</fullName>
    </recommendedName>
</protein>
<evidence type="ECO:0000259" key="1">
    <source>
        <dbReference type="Pfam" id="PF00535"/>
    </source>
</evidence>
<dbReference type="Gene3D" id="3.90.550.10">
    <property type="entry name" value="Spore Coat Polysaccharide Biosynthesis Protein SpsA, Chain A"/>
    <property type="match status" value="1"/>
</dbReference>
<dbReference type="CDD" id="cd00761">
    <property type="entry name" value="Glyco_tranf_GTA_type"/>
    <property type="match status" value="1"/>
</dbReference>
<dbReference type="Proteomes" id="UP000002970">
    <property type="component" value="Unassembled WGS sequence"/>
</dbReference>
<comment type="caution">
    <text evidence="2">The sequence shown here is derived from an EMBL/GenBank/DDBJ whole genome shotgun (WGS) entry which is preliminary data.</text>
</comment>
<dbReference type="PANTHER" id="PTHR22916">
    <property type="entry name" value="GLYCOSYLTRANSFERASE"/>
    <property type="match status" value="1"/>
</dbReference>
<name>E7GJ34_CLOS6</name>
<reference evidence="2 3" key="1">
    <citation type="submission" date="2010-12" db="EMBL/GenBank/DDBJ databases">
        <title>The Genome Sequence of Clostridium symbiosum strain WAL-14163.</title>
        <authorList>
            <person name="Earl A."/>
            <person name="Ward D."/>
            <person name="Feldgarden M."/>
            <person name="Gevers D."/>
            <person name="Finegold S.M."/>
            <person name="Summanen P.H."/>
            <person name="Molitoris D.R."/>
            <person name="Vaisanen M.L."/>
            <person name="Daigneault M."/>
            <person name="Young S.K."/>
            <person name="Zeng Q."/>
            <person name="Gargeya S."/>
            <person name="Fitzgerald M."/>
            <person name="Haas B."/>
            <person name="Abouelleil A."/>
            <person name="Alvarado L."/>
            <person name="Arachchi H.M."/>
            <person name="Berlin A."/>
            <person name="Brown A."/>
            <person name="Chapman S.B."/>
            <person name="Chen Z."/>
            <person name="Dunbar C."/>
            <person name="Freedman E."/>
            <person name="Gearin G."/>
            <person name="Gellesch M."/>
            <person name="Goldberg J."/>
            <person name="Griggs A."/>
            <person name="Gujja S."/>
            <person name="Heilman E."/>
            <person name="Heiman D."/>
            <person name="Howarth C."/>
            <person name="Larson L."/>
            <person name="Lui A."/>
            <person name="MacDonald P.J.P."/>
            <person name="Mehta T."/>
            <person name="Montmayeur A."/>
            <person name="Murphy C."/>
            <person name="Neiman D."/>
            <person name="Pearson M."/>
            <person name="Priest M."/>
            <person name="Roberts A."/>
            <person name="Saif S."/>
            <person name="Shea T."/>
            <person name="Shenoy N."/>
            <person name="Sisk P."/>
            <person name="Stolte C."/>
            <person name="Sykes S."/>
            <person name="White J."/>
            <person name="Yandava C."/>
            <person name="Nusbaum C."/>
            <person name="Birren B."/>
        </authorList>
    </citation>
    <scope>NUCLEOTIDE SEQUENCE [LARGE SCALE GENOMIC DNA]</scope>
    <source>
        <strain evidence="2 3">WAL-14163</strain>
    </source>
</reference>
<dbReference type="InterPro" id="IPR001173">
    <property type="entry name" value="Glyco_trans_2-like"/>
</dbReference>